<sequence>MAPVALELQPSYAPLALATLHLSSAAYLSWRIVRGLYRSNKELGPAQGPRHRISQRQKLTTAFGSLAYLSLALALGAGASYLKLSYSAWASERGVHVPSSLFGNGTESAGLHVTRWLSETPIYVDALEIIAEKSRRLWWGQQLDLGTVSWITLLAIEGRRRRIHSLWAYALLSHLVSLSFAQNLFYVAMLLTPSPIAVSVHESRLAKLLDRVFPPKPTSWSPKPSLLVTSLLLNYAAILWAPFTIGTSSFTTVTALAKILSFLPLVLPTVVPEAWGVVHPHPRDAYAAYTKTSQLMSLASILLHAKTTIAGLFYNLPESYKHRHSLKIPFDTEKRSKWEQSATAIEKVLGSMTDHPVVRAAGQDVLVSALSLGFWAAVRSMDVGDMLHAAIPSYKAAPGSPADEASKTPSKADEAASSELSVSLRGRGLPAAKPAIPNITVSNGLSDEATPRRRGRPRKTKPEPEPEPEPEPKAEPDLEELLGDETYQPTAGEEATLVQSDVVPDDDFDWESASLAWGLTALGGLGTGSSAVFGAECVAR</sequence>
<evidence type="ECO:0000256" key="2">
    <source>
        <dbReference type="SAM" id="Phobius"/>
    </source>
</evidence>
<reference evidence="3" key="2">
    <citation type="submission" date="2023-06" db="EMBL/GenBank/DDBJ databases">
        <authorList>
            <consortium name="Lawrence Berkeley National Laboratory"/>
            <person name="Haridas S."/>
            <person name="Hensen N."/>
            <person name="Bonometti L."/>
            <person name="Westerberg I."/>
            <person name="Brannstrom I.O."/>
            <person name="Guillou S."/>
            <person name="Cros-Aarteil S."/>
            <person name="Calhoun S."/>
            <person name="Kuo A."/>
            <person name="Mondo S."/>
            <person name="Pangilinan J."/>
            <person name="Riley R."/>
            <person name="Labutti K."/>
            <person name="Andreopoulos B."/>
            <person name="Lipzen A."/>
            <person name="Chen C."/>
            <person name="Yanf M."/>
            <person name="Daum C."/>
            <person name="Ng V."/>
            <person name="Clum A."/>
            <person name="Steindorff A."/>
            <person name="Ohm R."/>
            <person name="Martin F."/>
            <person name="Silar P."/>
            <person name="Natvig D."/>
            <person name="Lalanne C."/>
            <person name="Gautier V."/>
            <person name="Ament-Velasquez S.L."/>
            <person name="Kruys A."/>
            <person name="Hutchinson M.I."/>
            <person name="Powell A.J."/>
            <person name="Barry K."/>
            <person name="Miller A.N."/>
            <person name="Grigoriev I.V."/>
            <person name="Debuchy R."/>
            <person name="Gladieux P."/>
            <person name="Thoren M.H."/>
            <person name="Johannesson H."/>
        </authorList>
    </citation>
    <scope>NUCLEOTIDE SEQUENCE</scope>
    <source>
        <strain evidence="3">SMH4131-1</strain>
    </source>
</reference>
<gene>
    <name evidence="3" type="ORF">B0T19DRAFT_483803</name>
</gene>
<feature type="region of interest" description="Disordered" evidence="1">
    <location>
        <begin position="394"/>
        <end position="481"/>
    </location>
</feature>
<keyword evidence="2" id="KW-0812">Transmembrane</keyword>
<comment type="caution">
    <text evidence="3">The sequence shown here is derived from an EMBL/GenBank/DDBJ whole genome shotgun (WGS) entry which is preliminary data.</text>
</comment>
<accession>A0AAE0IZK8</accession>
<dbReference type="EMBL" id="JAUEPO010000002">
    <property type="protein sequence ID" value="KAK3333822.1"/>
    <property type="molecule type" value="Genomic_DNA"/>
</dbReference>
<feature type="compositionally biased region" description="Basic and acidic residues" evidence="1">
    <location>
        <begin position="460"/>
        <end position="476"/>
    </location>
</feature>
<evidence type="ECO:0000313" key="4">
    <source>
        <dbReference type="Proteomes" id="UP001286456"/>
    </source>
</evidence>
<feature type="transmembrane region" description="Helical" evidence="2">
    <location>
        <begin position="12"/>
        <end position="33"/>
    </location>
</feature>
<proteinExistence type="predicted"/>
<dbReference type="AlphaFoldDB" id="A0AAE0IZK8"/>
<protein>
    <submittedName>
        <fullName evidence="3">Uncharacterized protein</fullName>
    </submittedName>
</protein>
<reference evidence="3" key="1">
    <citation type="journal article" date="2023" name="Mol. Phylogenet. Evol.">
        <title>Genome-scale phylogeny and comparative genomics of the fungal order Sordariales.</title>
        <authorList>
            <person name="Hensen N."/>
            <person name="Bonometti L."/>
            <person name="Westerberg I."/>
            <person name="Brannstrom I.O."/>
            <person name="Guillou S."/>
            <person name="Cros-Aarteil S."/>
            <person name="Calhoun S."/>
            <person name="Haridas S."/>
            <person name="Kuo A."/>
            <person name="Mondo S."/>
            <person name="Pangilinan J."/>
            <person name="Riley R."/>
            <person name="LaButti K."/>
            <person name="Andreopoulos B."/>
            <person name="Lipzen A."/>
            <person name="Chen C."/>
            <person name="Yan M."/>
            <person name="Daum C."/>
            <person name="Ng V."/>
            <person name="Clum A."/>
            <person name="Steindorff A."/>
            <person name="Ohm R.A."/>
            <person name="Martin F."/>
            <person name="Silar P."/>
            <person name="Natvig D.O."/>
            <person name="Lalanne C."/>
            <person name="Gautier V."/>
            <person name="Ament-Velasquez S.L."/>
            <person name="Kruys A."/>
            <person name="Hutchinson M.I."/>
            <person name="Powell A.J."/>
            <person name="Barry K."/>
            <person name="Miller A.N."/>
            <person name="Grigoriev I.V."/>
            <person name="Debuchy R."/>
            <person name="Gladieux P."/>
            <person name="Hiltunen Thoren M."/>
            <person name="Johannesson H."/>
        </authorList>
    </citation>
    <scope>NUCLEOTIDE SEQUENCE</scope>
    <source>
        <strain evidence="3">SMH4131-1</strain>
    </source>
</reference>
<keyword evidence="2" id="KW-1133">Transmembrane helix</keyword>
<dbReference type="Proteomes" id="UP001286456">
    <property type="component" value="Unassembled WGS sequence"/>
</dbReference>
<feature type="compositionally biased region" description="Basic and acidic residues" evidence="1">
    <location>
        <begin position="404"/>
        <end position="414"/>
    </location>
</feature>
<evidence type="ECO:0000256" key="1">
    <source>
        <dbReference type="SAM" id="MobiDB-lite"/>
    </source>
</evidence>
<keyword evidence="4" id="KW-1185">Reference proteome</keyword>
<keyword evidence="2" id="KW-0472">Membrane</keyword>
<name>A0AAE0IZK8_9PEZI</name>
<evidence type="ECO:0000313" key="3">
    <source>
        <dbReference type="EMBL" id="KAK3333822.1"/>
    </source>
</evidence>
<feature type="transmembrane region" description="Helical" evidence="2">
    <location>
        <begin position="59"/>
        <end position="82"/>
    </location>
</feature>
<organism evidence="3 4">
    <name type="scientific">Cercophora scortea</name>
    <dbReference type="NCBI Taxonomy" id="314031"/>
    <lineage>
        <taxon>Eukaryota</taxon>
        <taxon>Fungi</taxon>
        <taxon>Dikarya</taxon>
        <taxon>Ascomycota</taxon>
        <taxon>Pezizomycotina</taxon>
        <taxon>Sordariomycetes</taxon>
        <taxon>Sordariomycetidae</taxon>
        <taxon>Sordariales</taxon>
        <taxon>Lasiosphaeriaceae</taxon>
        <taxon>Cercophora</taxon>
    </lineage>
</organism>